<evidence type="ECO:0000256" key="1">
    <source>
        <dbReference type="SAM" id="SignalP"/>
    </source>
</evidence>
<feature type="chain" id="PRO_5032841490" description="Generic methyltransferase" evidence="1">
    <location>
        <begin position="24"/>
        <end position="857"/>
    </location>
</feature>
<feature type="domain" description="Sulfatase-modifying factor enzyme-like" evidence="2">
    <location>
        <begin position="327"/>
        <end position="575"/>
    </location>
</feature>
<dbReference type="GO" id="GO:0008757">
    <property type="term" value="F:S-adenosylmethionine-dependent methyltransferase activity"/>
    <property type="evidence" value="ECO:0007669"/>
    <property type="project" value="InterPro"/>
</dbReference>
<organism evidence="4 5">
    <name type="scientific">Tribonema minus</name>
    <dbReference type="NCBI Taxonomy" id="303371"/>
    <lineage>
        <taxon>Eukaryota</taxon>
        <taxon>Sar</taxon>
        <taxon>Stramenopiles</taxon>
        <taxon>Ochrophyta</taxon>
        <taxon>PX clade</taxon>
        <taxon>Xanthophyceae</taxon>
        <taxon>Tribonematales</taxon>
        <taxon>Tribonemataceae</taxon>
        <taxon>Tribonema</taxon>
    </lineage>
</organism>
<dbReference type="Pfam" id="PF08241">
    <property type="entry name" value="Methyltransf_11"/>
    <property type="match status" value="1"/>
</dbReference>
<dbReference type="NCBIfam" id="TIGR04344">
    <property type="entry name" value="ovoA_Nterm"/>
    <property type="match status" value="1"/>
</dbReference>
<dbReference type="EMBL" id="JAFCMP010000063">
    <property type="protein sequence ID" value="KAG5188808.1"/>
    <property type="molecule type" value="Genomic_DNA"/>
</dbReference>
<dbReference type="Pfam" id="PF03781">
    <property type="entry name" value="FGE-sulfatase"/>
    <property type="match status" value="1"/>
</dbReference>
<dbReference type="Proteomes" id="UP000664859">
    <property type="component" value="Unassembled WGS sequence"/>
</dbReference>
<dbReference type="OrthoDB" id="659at2759"/>
<protein>
    <recommendedName>
        <fullName evidence="6">Generic methyltransferase</fullName>
    </recommendedName>
</protein>
<proteinExistence type="predicted"/>
<evidence type="ECO:0000313" key="4">
    <source>
        <dbReference type="EMBL" id="KAG5188808.1"/>
    </source>
</evidence>
<evidence type="ECO:0008006" key="6">
    <source>
        <dbReference type="Google" id="ProtNLM"/>
    </source>
</evidence>
<feature type="domain" description="Methyltransferase type 11" evidence="3">
    <location>
        <begin position="679"/>
        <end position="771"/>
    </location>
</feature>
<dbReference type="InterPro" id="IPR051043">
    <property type="entry name" value="Sulfatase_Mod_Factor_Kinase"/>
</dbReference>
<reference evidence="4" key="1">
    <citation type="submission" date="2021-02" db="EMBL/GenBank/DDBJ databases">
        <title>First Annotated Genome of the Yellow-green Alga Tribonema minus.</title>
        <authorList>
            <person name="Mahan K.M."/>
        </authorList>
    </citation>
    <scope>NUCLEOTIDE SEQUENCE</scope>
    <source>
        <strain evidence="4">UTEX B ZZ1240</strain>
    </source>
</reference>
<name>A0A835ZH27_9STRA</name>
<evidence type="ECO:0000259" key="2">
    <source>
        <dbReference type="Pfam" id="PF03781"/>
    </source>
</evidence>
<evidence type="ECO:0000313" key="5">
    <source>
        <dbReference type="Proteomes" id="UP000664859"/>
    </source>
</evidence>
<dbReference type="InterPro" id="IPR029063">
    <property type="entry name" value="SAM-dependent_MTases_sf"/>
</dbReference>
<dbReference type="PROSITE" id="PS51257">
    <property type="entry name" value="PROKAR_LIPOPROTEIN"/>
    <property type="match status" value="1"/>
</dbReference>
<dbReference type="AlphaFoldDB" id="A0A835ZH27"/>
<dbReference type="CDD" id="cd02440">
    <property type="entry name" value="AdoMet_MTases"/>
    <property type="match status" value="1"/>
</dbReference>
<keyword evidence="1" id="KW-0732">Signal</keyword>
<dbReference type="InterPro" id="IPR005532">
    <property type="entry name" value="SUMF_dom"/>
</dbReference>
<gene>
    <name evidence="4" type="ORF">JKP88DRAFT_267490</name>
</gene>
<dbReference type="InterPro" id="IPR042095">
    <property type="entry name" value="SUMF_sf"/>
</dbReference>
<dbReference type="InterPro" id="IPR027577">
    <property type="entry name" value="OvoA_Nterm"/>
</dbReference>
<dbReference type="InterPro" id="IPR013216">
    <property type="entry name" value="Methyltransf_11"/>
</dbReference>
<dbReference type="SUPFAM" id="SSF56436">
    <property type="entry name" value="C-type lectin-like"/>
    <property type="match status" value="1"/>
</dbReference>
<dbReference type="PANTHER" id="PTHR23150">
    <property type="entry name" value="SULFATASE MODIFYING FACTOR 1, 2"/>
    <property type="match status" value="1"/>
</dbReference>
<accession>A0A835ZH27</accession>
<sequence>MKLNCTPLRIVCMSACTVLSALSACNDRRANTTNFNTTNLKYVNGNQRTDHVLTRVGGGELSIRTFASAVPQCDHGRAEPDYEAELAGTKGVLPPTRGMSGDNLYGPRPDLWWTGPAPASVPAPAGPGSSLPQLRLNSPTARKDLLNYFDNTWFITEGEDSFKRPPPHNLRHPLIFYYGHPAALYVNKLRVAGLLPGPIDARFERLFETGVDEMSWDDLSIGGQQWPSVASVHAYRAEVYRKVKDVILSASDSDLRNITQDSPYWALPMSMEHERIHIETSSVLLREMPLHEGVTAPTQFWPPHYHNKAARGSAPTYTPQPGVHFPTPEYITMEGGEVILGKPREYPSYGWDNEYGQRTYDVKPFAAGKYMVTNGEFHEFVSQGGYSTRDLWTDDGWAWKAFKNAKWPAFWAPCGPSGLHQYKLRCVFEEAFSMWKARKEGRPFRITTELEQQLIRGKEDATDSVMEGSGDMMSQHGCNLNLSIGSETPVDLLPPNRLGFHDAMGNAWEWCEDHFSALEGFNVNRLYEDFSTPCFDGKHNVIMGGSWASTGNEASRFARFHFRPHFQQHAGFRLVQVTDPSHAEDGVYMTSCTDAPPPYVGETYPFRRSDRTADDAARASRSPTETALAAHYPVVGEALAASSTFVPGFEQILSSAFSFNTTLADMAAPFAPLAIGRALDVGCGPGGVTFALARRFASVTGAEISAEQLSCARQLQQQGSLVYGQQQAGDMMGFDAVLIHACLDRLASPASLLGRMGGPCGVVKPGGIVLIASSYEWADRYTPSAARLNTQASADASAAQRACDSLGQALAGGGGAGFELVCERELPRARMHSDSSSGRTCELTMVHVTVWRRRDEH</sequence>
<comment type="caution">
    <text evidence="4">The sequence shown here is derived from an EMBL/GenBank/DDBJ whole genome shotgun (WGS) entry which is preliminary data.</text>
</comment>
<feature type="signal peptide" evidence="1">
    <location>
        <begin position="1"/>
        <end position="23"/>
    </location>
</feature>
<dbReference type="Gene3D" id="3.40.50.150">
    <property type="entry name" value="Vaccinia Virus protein VP39"/>
    <property type="match status" value="1"/>
</dbReference>
<dbReference type="PANTHER" id="PTHR23150:SF26">
    <property type="entry name" value="GENERIC METHYLTRANSFERASE"/>
    <property type="match status" value="1"/>
</dbReference>
<dbReference type="InterPro" id="IPR016187">
    <property type="entry name" value="CTDL_fold"/>
</dbReference>
<dbReference type="GO" id="GO:0120147">
    <property type="term" value="F:formylglycine-generating oxidase activity"/>
    <property type="evidence" value="ECO:0007669"/>
    <property type="project" value="TreeGrafter"/>
</dbReference>
<keyword evidence="5" id="KW-1185">Reference proteome</keyword>
<evidence type="ECO:0000259" key="3">
    <source>
        <dbReference type="Pfam" id="PF08241"/>
    </source>
</evidence>
<dbReference type="SUPFAM" id="SSF53335">
    <property type="entry name" value="S-adenosyl-L-methionine-dependent methyltransferases"/>
    <property type="match status" value="1"/>
</dbReference>
<dbReference type="Gene3D" id="3.90.1580.10">
    <property type="entry name" value="paralog of FGE (formylglycine-generating enzyme)"/>
    <property type="match status" value="1"/>
</dbReference>